<dbReference type="EMBL" id="FUYF01000002">
    <property type="protein sequence ID" value="SKA76591.1"/>
    <property type="molecule type" value="Genomic_DNA"/>
</dbReference>
<evidence type="ECO:0000313" key="2">
    <source>
        <dbReference type="EMBL" id="SKA76591.1"/>
    </source>
</evidence>
<feature type="non-terminal residue" evidence="2">
    <location>
        <position position="107"/>
    </location>
</feature>
<dbReference type="STRING" id="745368.SAMN02745178_00625"/>
<dbReference type="Pfam" id="PF23139">
    <property type="entry name" value="OB_YrrC"/>
    <property type="match status" value="1"/>
</dbReference>
<gene>
    <name evidence="2" type="ORF">SAMN02745178_00625</name>
</gene>
<protein>
    <submittedName>
        <fullName evidence="2">Exodeoxyribonuclease V alpha subunit</fullName>
    </submittedName>
</protein>
<dbReference type="GeneID" id="93337115"/>
<accession>A0A1T4WIW7</accession>
<proteinExistence type="predicted"/>
<dbReference type="RefSeq" id="WP_420896754.1">
    <property type="nucleotide sequence ID" value="NZ_FUYF01000002.1"/>
</dbReference>
<dbReference type="AlphaFoldDB" id="A0A1T4WIW7"/>
<evidence type="ECO:0000259" key="1">
    <source>
        <dbReference type="Pfam" id="PF23139"/>
    </source>
</evidence>
<dbReference type="InterPro" id="IPR055446">
    <property type="entry name" value="RecD2_N_OB"/>
</dbReference>
<sequence length="107" mass="12238">MHDSEQEHSGITGCRVTYESTIFYNEANKFSIIVVKTSDPRIPPQACSGRYYGDRMLRFTAVGYELPRTKAVELELDGEWVESKYGYQLQVEQWQEIVPQTADGLLA</sequence>
<keyword evidence="3" id="KW-1185">Reference proteome</keyword>
<name>A0A1T4WIW7_9FIRM</name>
<dbReference type="Proteomes" id="UP000190286">
    <property type="component" value="Unassembled WGS sequence"/>
</dbReference>
<feature type="domain" description="ATP-dependent RecD2 DNA helicase OB-fold" evidence="1">
    <location>
        <begin position="17"/>
        <end position="99"/>
    </location>
</feature>
<reference evidence="2 3" key="1">
    <citation type="submission" date="2017-02" db="EMBL/GenBank/DDBJ databases">
        <authorList>
            <person name="Peterson S.W."/>
        </authorList>
    </citation>
    <scope>NUCLEOTIDE SEQUENCE [LARGE SCALE GENOMIC DNA]</scope>
    <source>
        <strain evidence="2 3">ATCC 27749</strain>
    </source>
</reference>
<evidence type="ECO:0000313" key="3">
    <source>
        <dbReference type="Proteomes" id="UP000190286"/>
    </source>
</evidence>
<organism evidence="2 3">
    <name type="scientific">Gemmiger formicilis</name>
    <dbReference type="NCBI Taxonomy" id="745368"/>
    <lineage>
        <taxon>Bacteria</taxon>
        <taxon>Bacillati</taxon>
        <taxon>Bacillota</taxon>
        <taxon>Clostridia</taxon>
        <taxon>Eubacteriales</taxon>
        <taxon>Gemmiger</taxon>
    </lineage>
</organism>